<feature type="region of interest" description="Disordered" evidence="6">
    <location>
        <begin position="181"/>
        <end position="200"/>
    </location>
</feature>
<dbReference type="PANTHER" id="PTHR11552">
    <property type="entry name" value="GLUCOSE-METHANOL-CHOLINE GMC OXIDOREDUCTASE"/>
    <property type="match status" value="1"/>
</dbReference>
<dbReference type="SUPFAM" id="SSF51905">
    <property type="entry name" value="FAD/NAD(P)-binding domain"/>
    <property type="match status" value="1"/>
</dbReference>
<dbReference type="PROSITE" id="PS00624">
    <property type="entry name" value="GMC_OXRED_2"/>
    <property type="match status" value="1"/>
</dbReference>
<keyword evidence="4 5" id="KW-0274">FAD</keyword>
<sequence length="573" mass="63776">MHWTTTPLLLITVTASIVQSFLWWPLYVKKQLLLHSIFPPAPPSPSTSPPSLAAAESFRTEYDFIVVGGGTAGSVIASRLAEIQRWHVLLIEAGGGQNEEDDPTWSLQAQKQQESCLGAPEQRCEVPAGKGFGGNTLINNMVYVRGSQQDYDAWAKQGNTDWSYRSVLPYFLKIENYRKTNSSSSRQQRRKGGPVPITGLQEKSPLVHTFIAACNRLGFRTADYNGAEINQTVGFVQLTRYRTRRITASDAYIRPVKRLFTNLHLMPSAQVTKVLINAQTRQAVGVKVLVDGKQRKIRATKEVILTAGPIFTPHLLLLSGIGPKAQLNALGIPVHAELPVGAAMNLRLVSFPIHLATNRTLAYASSAMLEAIAFLSTTKQNNTEPTHEILFQYEPRDAQEYFSLGLIHLRPASRGCLSLNSTNPSGNPIIHTNYFTVPDDMEEILRGIDECLKIVQSEEFAKLGLRTRKLKVPPCDRLRYGTDEYWRCVVRHVGHIADQPYGTCPMGRRENAQSVVSPELRVHGIDSLRVADASVMLPVSNGHTQATVYMIAEKASDLIKSTWDWGNELERRR</sequence>
<dbReference type="STRING" id="199890.A0A182P799"/>
<dbReference type="InterPro" id="IPR012132">
    <property type="entry name" value="GMC_OxRdtase"/>
</dbReference>
<dbReference type="InterPro" id="IPR007867">
    <property type="entry name" value="GMC_OxRtase_C"/>
</dbReference>
<accession>A0A182P799</accession>
<evidence type="ECO:0000256" key="4">
    <source>
        <dbReference type="ARBA" id="ARBA00022827"/>
    </source>
</evidence>
<keyword evidence="3" id="KW-0285">Flavoprotein</keyword>
<feature type="binding site" evidence="5">
    <location>
        <position position="271"/>
    </location>
    <ligand>
        <name>FAD</name>
        <dbReference type="ChEBI" id="CHEBI:57692"/>
    </ligand>
</feature>
<dbReference type="AlphaFoldDB" id="A0A182P799"/>
<dbReference type="Gene3D" id="3.30.410.40">
    <property type="match status" value="1"/>
</dbReference>
<evidence type="ECO:0000313" key="8">
    <source>
        <dbReference type="EnsemblMetazoa" id="AEPI002801-PA"/>
    </source>
</evidence>
<keyword evidence="9" id="KW-1185">Reference proteome</keyword>
<dbReference type="InterPro" id="IPR000172">
    <property type="entry name" value="GMC_OxRdtase_N"/>
</dbReference>
<proteinExistence type="inferred from homology"/>
<dbReference type="InterPro" id="IPR036188">
    <property type="entry name" value="FAD/NAD-bd_sf"/>
</dbReference>
<comment type="similarity">
    <text evidence="2">Belongs to the GMC oxidoreductase family.</text>
</comment>
<evidence type="ECO:0000313" key="9">
    <source>
        <dbReference type="Proteomes" id="UP000075885"/>
    </source>
</evidence>
<dbReference type="PANTHER" id="PTHR11552:SF147">
    <property type="entry name" value="CHOLINE DEHYDROGENASE, MITOCHONDRIAL"/>
    <property type="match status" value="1"/>
</dbReference>
<dbReference type="VEuPathDB" id="VectorBase:AEPI002801"/>
<dbReference type="Proteomes" id="UP000075885">
    <property type="component" value="Unassembled WGS sequence"/>
</dbReference>
<evidence type="ECO:0000256" key="1">
    <source>
        <dbReference type="ARBA" id="ARBA00001974"/>
    </source>
</evidence>
<dbReference type="GO" id="GO:0016614">
    <property type="term" value="F:oxidoreductase activity, acting on CH-OH group of donors"/>
    <property type="evidence" value="ECO:0007669"/>
    <property type="project" value="InterPro"/>
</dbReference>
<dbReference type="GO" id="GO:0050660">
    <property type="term" value="F:flavin adenine dinucleotide binding"/>
    <property type="evidence" value="ECO:0007669"/>
    <property type="project" value="InterPro"/>
</dbReference>
<feature type="domain" description="Glucose-methanol-choline oxidoreductase N-terminal" evidence="7">
    <location>
        <begin position="308"/>
        <end position="322"/>
    </location>
</feature>
<feature type="binding site" evidence="5">
    <location>
        <begin position="139"/>
        <end position="142"/>
    </location>
    <ligand>
        <name>FAD</name>
        <dbReference type="ChEBI" id="CHEBI:57692"/>
    </ligand>
</feature>
<comment type="cofactor">
    <cofactor evidence="1 5">
        <name>FAD</name>
        <dbReference type="ChEBI" id="CHEBI:57692"/>
    </cofactor>
</comment>
<reference evidence="8" key="2">
    <citation type="submission" date="2020-05" db="UniProtKB">
        <authorList>
            <consortium name="EnsemblMetazoa"/>
        </authorList>
    </citation>
    <scope>IDENTIFICATION</scope>
    <source>
        <strain evidence="8">Epiroticus2</strain>
    </source>
</reference>
<dbReference type="Gene3D" id="3.50.50.60">
    <property type="entry name" value="FAD/NAD(P)-binding domain"/>
    <property type="match status" value="1"/>
</dbReference>
<dbReference type="Pfam" id="PF05199">
    <property type="entry name" value="GMC_oxred_C"/>
    <property type="match status" value="1"/>
</dbReference>
<name>A0A182P799_9DIPT</name>
<dbReference type="PIRSF" id="PIRSF000137">
    <property type="entry name" value="Alcohol_oxidase"/>
    <property type="match status" value="1"/>
</dbReference>
<dbReference type="Pfam" id="PF00732">
    <property type="entry name" value="GMC_oxred_N"/>
    <property type="match status" value="1"/>
</dbReference>
<reference evidence="9" key="1">
    <citation type="submission" date="2013-03" db="EMBL/GenBank/DDBJ databases">
        <title>The Genome Sequence of Anopheles epiroticus epiroticus2.</title>
        <authorList>
            <consortium name="The Broad Institute Genomics Platform"/>
            <person name="Neafsey D.E."/>
            <person name="Howell P."/>
            <person name="Walker B."/>
            <person name="Young S.K."/>
            <person name="Zeng Q."/>
            <person name="Gargeya S."/>
            <person name="Fitzgerald M."/>
            <person name="Haas B."/>
            <person name="Abouelleil A."/>
            <person name="Allen A.W."/>
            <person name="Alvarado L."/>
            <person name="Arachchi H.M."/>
            <person name="Berlin A.M."/>
            <person name="Chapman S.B."/>
            <person name="Gainer-Dewar J."/>
            <person name="Goldberg J."/>
            <person name="Griggs A."/>
            <person name="Gujja S."/>
            <person name="Hansen M."/>
            <person name="Howarth C."/>
            <person name="Imamovic A."/>
            <person name="Ireland A."/>
            <person name="Larimer J."/>
            <person name="McCowan C."/>
            <person name="Murphy C."/>
            <person name="Pearson M."/>
            <person name="Poon T.W."/>
            <person name="Priest M."/>
            <person name="Roberts A."/>
            <person name="Saif S."/>
            <person name="Shea T."/>
            <person name="Sisk P."/>
            <person name="Sykes S."/>
            <person name="Wortman J."/>
            <person name="Nusbaum C."/>
            <person name="Birren B."/>
        </authorList>
    </citation>
    <scope>NUCLEOTIDE SEQUENCE [LARGE SCALE GENOMIC DNA]</scope>
    <source>
        <strain evidence="9">Epiroticus2</strain>
    </source>
</reference>
<evidence type="ECO:0000259" key="7">
    <source>
        <dbReference type="PROSITE" id="PS00624"/>
    </source>
</evidence>
<organism evidence="8 9">
    <name type="scientific">Anopheles epiroticus</name>
    <dbReference type="NCBI Taxonomy" id="199890"/>
    <lineage>
        <taxon>Eukaryota</taxon>
        <taxon>Metazoa</taxon>
        <taxon>Ecdysozoa</taxon>
        <taxon>Arthropoda</taxon>
        <taxon>Hexapoda</taxon>
        <taxon>Insecta</taxon>
        <taxon>Pterygota</taxon>
        <taxon>Neoptera</taxon>
        <taxon>Endopterygota</taxon>
        <taxon>Diptera</taxon>
        <taxon>Nematocera</taxon>
        <taxon>Culicoidea</taxon>
        <taxon>Culicidae</taxon>
        <taxon>Anophelinae</taxon>
        <taxon>Anopheles</taxon>
    </lineage>
</organism>
<dbReference type="SUPFAM" id="SSF54373">
    <property type="entry name" value="FAD-linked reductases, C-terminal domain"/>
    <property type="match status" value="1"/>
</dbReference>
<protein>
    <recommendedName>
        <fullName evidence="7">Glucose-methanol-choline oxidoreductase N-terminal domain-containing protein</fullName>
    </recommendedName>
</protein>
<evidence type="ECO:0000256" key="3">
    <source>
        <dbReference type="ARBA" id="ARBA00022630"/>
    </source>
</evidence>
<evidence type="ECO:0000256" key="6">
    <source>
        <dbReference type="SAM" id="MobiDB-lite"/>
    </source>
</evidence>
<dbReference type="EnsemblMetazoa" id="AEPI002801-RA">
    <property type="protein sequence ID" value="AEPI002801-PA"/>
    <property type="gene ID" value="AEPI002801"/>
</dbReference>
<evidence type="ECO:0000256" key="2">
    <source>
        <dbReference type="ARBA" id="ARBA00010790"/>
    </source>
</evidence>
<evidence type="ECO:0000256" key="5">
    <source>
        <dbReference type="PIRSR" id="PIRSR000137-2"/>
    </source>
</evidence>